<evidence type="ECO:0000256" key="1">
    <source>
        <dbReference type="ARBA" id="ARBA00022741"/>
    </source>
</evidence>
<dbReference type="InterPro" id="IPR027417">
    <property type="entry name" value="P-loop_NTPase"/>
</dbReference>
<feature type="binding site" evidence="3">
    <location>
        <begin position="105"/>
        <end position="112"/>
    </location>
    <ligand>
        <name>ATP</name>
        <dbReference type="ChEBI" id="CHEBI:30616"/>
    </ligand>
</feature>
<keyword evidence="2 3" id="KW-0067">ATP-binding</keyword>
<keyword evidence="6" id="KW-1185">Reference proteome</keyword>
<accession>A0ABU5XMS4</accession>
<dbReference type="Pfam" id="PF01580">
    <property type="entry name" value="FtsK_SpoIIIE"/>
    <property type="match status" value="1"/>
</dbReference>
<dbReference type="Proteomes" id="UP001299596">
    <property type="component" value="Unassembled WGS sequence"/>
</dbReference>
<dbReference type="EMBL" id="JAYJJR010000013">
    <property type="protein sequence ID" value="MEB3023067.1"/>
    <property type="molecule type" value="Genomic_DNA"/>
</dbReference>
<dbReference type="InterPro" id="IPR002543">
    <property type="entry name" value="FtsK_dom"/>
</dbReference>
<evidence type="ECO:0000313" key="6">
    <source>
        <dbReference type="Proteomes" id="UP001299596"/>
    </source>
</evidence>
<evidence type="ECO:0000256" key="2">
    <source>
        <dbReference type="ARBA" id="ARBA00022840"/>
    </source>
</evidence>
<organism evidence="5 6">
    <name type="scientific">[Mycobacterium] crassicus</name>
    <dbReference type="NCBI Taxonomy" id="2872309"/>
    <lineage>
        <taxon>Bacteria</taxon>
        <taxon>Bacillati</taxon>
        <taxon>Actinomycetota</taxon>
        <taxon>Actinomycetes</taxon>
        <taxon>Mycobacteriales</taxon>
        <taxon>Mycobacteriaceae</taxon>
        <taxon>Mycolicibacter</taxon>
    </lineage>
</organism>
<proteinExistence type="predicted"/>
<dbReference type="PANTHER" id="PTHR22683:SF1">
    <property type="entry name" value="TYPE VII SECRETION SYSTEM PROTEIN ESSC"/>
    <property type="match status" value="1"/>
</dbReference>
<evidence type="ECO:0000313" key="5">
    <source>
        <dbReference type="EMBL" id="MEB3023067.1"/>
    </source>
</evidence>
<dbReference type="PANTHER" id="PTHR22683">
    <property type="entry name" value="SPORULATION PROTEIN RELATED"/>
    <property type="match status" value="1"/>
</dbReference>
<dbReference type="Gene3D" id="3.40.50.300">
    <property type="entry name" value="P-loop containing nucleotide triphosphate hydrolases"/>
    <property type="match status" value="1"/>
</dbReference>
<dbReference type="RefSeq" id="WP_329780330.1">
    <property type="nucleotide sequence ID" value="NZ_JAYJJR010000013.1"/>
</dbReference>
<gene>
    <name evidence="5" type="ORF">K6T79_18655</name>
</gene>
<dbReference type="SUPFAM" id="SSF52540">
    <property type="entry name" value="P-loop containing nucleoside triphosphate hydrolases"/>
    <property type="match status" value="1"/>
</dbReference>
<feature type="domain" description="FtsK" evidence="4">
    <location>
        <begin position="82"/>
        <end position="282"/>
    </location>
</feature>
<evidence type="ECO:0000256" key="3">
    <source>
        <dbReference type="PROSITE-ProRule" id="PRU00289"/>
    </source>
</evidence>
<name>A0ABU5XMS4_9MYCO</name>
<evidence type="ECO:0000259" key="4">
    <source>
        <dbReference type="PROSITE" id="PS50901"/>
    </source>
</evidence>
<comment type="caution">
    <text evidence="5">The sequence shown here is derived from an EMBL/GenBank/DDBJ whole genome shotgun (WGS) entry which is preliminary data.</text>
</comment>
<protein>
    <submittedName>
        <fullName evidence="5">FtsK/SpoIIIE domain-containing protein</fullName>
    </submittedName>
</protein>
<keyword evidence="1 3" id="KW-0547">Nucleotide-binding</keyword>
<reference evidence="5 6" key="1">
    <citation type="submission" date="2023-12" db="EMBL/GenBank/DDBJ databases">
        <title>Description of new species of Mycobacterium terrae complex isolated from sewage at the Sao Paulo Zoological Park Foundation in Brazil.</title>
        <authorList>
            <person name="Romagnoli C.L."/>
            <person name="Conceicao E.C."/>
            <person name="Machado E."/>
            <person name="Barreto L.B.P.F."/>
            <person name="Sharma A."/>
            <person name="Silva N.M."/>
            <person name="Marques L.E."/>
            <person name="Juliana M.A."/>
            <person name="Lourenco M.C.S."/>
            <person name="Digiampietri L.A."/>
            <person name="Suffys P.N."/>
            <person name="Viana-Niero C."/>
        </authorList>
    </citation>
    <scope>NUCLEOTIDE SEQUENCE [LARGE SCALE GENOMIC DNA]</scope>
    <source>
        <strain evidence="5 6">MYC098</strain>
    </source>
</reference>
<dbReference type="InterPro" id="IPR050206">
    <property type="entry name" value="FtsK/SpoIIIE/SftA"/>
</dbReference>
<sequence>MVSNRTSQQARQLMRQNPALRYQQALDQIRLRPADTDTQLGLCEALGITDVDSFDPRPGWESNERDSHFHFPLGYTHAEGARVPLTLDIGERSIGGSGPHGCIQGITGSGKSLLLAGMVLGAAILYSPAKVNFMLMDFHGDYTFGGFEKLPHVVANLTDLNSSREGARSAIGIVDAEIQRRLDIIDEHNVPSVSKYRQRRAENPASYPPCPELFLVIDDFHDYMARNRDDLRLLSQITMVGRAVGIHLIASAQRIDRPLIGAVAAHFEFGISFRTSTASQSREVLKSNAAAELPLGRGSALLRQAHRSDLIAFNGADIHAPVPGRARSSDRRQREALTDRIAQFPGLSSIGDE</sequence>
<dbReference type="PROSITE" id="PS50901">
    <property type="entry name" value="FTSK"/>
    <property type="match status" value="1"/>
</dbReference>